<dbReference type="OrthoDB" id="6107826at2759"/>
<dbReference type="GO" id="GO:0005886">
    <property type="term" value="C:plasma membrane"/>
    <property type="evidence" value="ECO:0007669"/>
    <property type="project" value="TreeGrafter"/>
</dbReference>
<protein>
    <recommendedName>
        <fullName evidence="3">Ig-like domain-containing protein</fullName>
    </recommendedName>
</protein>
<evidence type="ECO:0000313" key="4">
    <source>
        <dbReference type="EMBL" id="CAG2196338.1"/>
    </source>
</evidence>
<dbReference type="AlphaFoldDB" id="A0A8S3QMR3"/>
<keyword evidence="1" id="KW-0732">Signal</keyword>
<dbReference type="Gene3D" id="2.60.40.10">
    <property type="entry name" value="Immunoglobulins"/>
    <property type="match status" value="2"/>
</dbReference>
<dbReference type="GO" id="GO:0007156">
    <property type="term" value="P:homophilic cell adhesion via plasma membrane adhesion molecules"/>
    <property type="evidence" value="ECO:0007669"/>
    <property type="project" value="TreeGrafter"/>
</dbReference>
<dbReference type="PANTHER" id="PTHR45080:SF8">
    <property type="entry name" value="IG-LIKE DOMAIN-CONTAINING PROTEIN"/>
    <property type="match status" value="1"/>
</dbReference>
<evidence type="ECO:0000256" key="2">
    <source>
        <dbReference type="ARBA" id="ARBA00023157"/>
    </source>
</evidence>
<feature type="domain" description="Ig-like" evidence="3">
    <location>
        <begin position="70"/>
        <end position="141"/>
    </location>
</feature>
<dbReference type="InterPro" id="IPR007110">
    <property type="entry name" value="Ig-like_dom"/>
</dbReference>
<evidence type="ECO:0000313" key="5">
    <source>
        <dbReference type="Proteomes" id="UP000683360"/>
    </source>
</evidence>
<reference evidence="4" key="1">
    <citation type="submission" date="2021-03" db="EMBL/GenBank/DDBJ databases">
        <authorList>
            <person name="Bekaert M."/>
        </authorList>
    </citation>
    <scope>NUCLEOTIDE SEQUENCE</scope>
</reference>
<feature type="domain" description="Ig-like" evidence="3">
    <location>
        <begin position="1"/>
        <end position="55"/>
    </location>
</feature>
<dbReference type="PANTHER" id="PTHR45080">
    <property type="entry name" value="CONTACTIN 5"/>
    <property type="match status" value="1"/>
</dbReference>
<organism evidence="4 5">
    <name type="scientific">Mytilus edulis</name>
    <name type="common">Blue mussel</name>
    <dbReference type="NCBI Taxonomy" id="6550"/>
    <lineage>
        <taxon>Eukaryota</taxon>
        <taxon>Metazoa</taxon>
        <taxon>Spiralia</taxon>
        <taxon>Lophotrochozoa</taxon>
        <taxon>Mollusca</taxon>
        <taxon>Bivalvia</taxon>
        <taxon>Autobranchia</taxon>
        <taxon>Pteriomorphia</taxon>
        <taxon>Mytilida</taxon>
        <taxon>Mytiloidea</taxon>
        <taxon>Mytilidae</taxon>
        <taxon>Mytilinae</taxon>
        <taxon>Mytilus</taxon>
    </lineage>
</organism>
<name>A0A8S3QMR3_MYTED</name>
<comment type="caution">
    <text evidence="4">The sequence shown here is derived from an EMBL/GenBank/DDBJ whole genome shotgun (WGS) entry which is preliminary data.</text>
</comment>
<dbReference type="Proteomes" id="UP000683360">
    <property type="component" value="Unassembled WGS sequence"/>
</dbReference>
<gene>
    <name evidence="4" type="ORF">MEDL_11229</name>
</gene>
<dbReference type="InterPro" id="IPR013783">
    <property type="entry name" value="Ig-like_fold"/>
</dbReference>
<dbReference type="SUPFAM" id="SSF48726">
    <property type="entry name" value="Immunoglobulin"/>
    <property type="match status" value="2"/>
</dbReference>
<dbReference type="InterPro" id="IPR050958">
    <property type="entry name" value="Cell_Adh-Cytoskel_Orgn"/>
</dbReference>
<proteinExistence type="predicted"/>
<dbReference type="PROSITE" id="PS50835">
    <property type="entry name" value="IG_LIKE"/>
    <property type="match status" value="2"/>
</dbReference>
<dbReference type="InterPro" id="IPR036179">
    <property type="entry name" value="Ig-like_dom_sf"/>
</dbReference>
<keyword evidence="2" id="KW-1015">Disulfide bond</keyword>
<evidence type="ECO:0000256" key="1">
    <source>
        <dbReference type="ARBA" id="ARBA00022729"/>
    </source>
</evidence>
<evidence type="ECO:0000259" key="3">
    <source>
        <dbReference type="PROSITE" id="PS50835"/>
    </source>
</evidence>
<dbReference type="EMBL" id="CAJPWZ010000555">
    <property type="protein sequence ID" value="CAG2196338.1"/>
    <property type="molecule type" value="Genomic_DNA"/>
</dbReference>
<accession>A0A8S3QMR3</accession>
<keyword evidence="5" id="KW-1185">Reference proteome</keyword>
<sequence>MDESGKWGRSDYQFTFRKIHRGNADVLSLTVIDFNEEDDGIYVCKATNEAGEALSNKAILKYIECSQRSSSNIKLFCFRNTTTDYFMDESGKWGRSDYQFTFRKIHRGNADVLSLTVIDFNEEDDGIYVCKATNEAGEALSNKAILKYIGKLYEFNERYYNTTQH</sequence>